<dbReference type="Proteomes" id="UP000824120">
    <property type="component" value="Chromosome 8"/>
</dbReference>
<gene>
    <name evidence="1" type="ORF">H5410_042417</name>
</gene>
<dbReference type="EMBL" id="JACXVP010000008">
    <property type="protein sequence ID" value="KAG5591903.1"/>
    <property type="molecule type" value="Genomic_DNA"/>
</dbReference>
<dbReference type="OrthoDB" id="692400at2759"/>
<protein>
    <submittedName>
        <fullName evidence="1">Uncharacterized protein</fullName>
    </submittedName>
</protein>
<reference evidence="1 2" key="1">
    <citation type="submission" date="2020-09" db="EMBL/GenBank/DDBJ databases">
        <title>De no assembly of potato wild relative species, Solanum commersonii.</title>
        <authorList>
            <person name="Cho K."/>
        </authorList>
    </citation>
    <scope>NUCLEOTIDE SEQUENCE [LARGE SCALE GENOMIC DNA]</scope>
    <source>
        <strain evidence="1">LZ3.2</strain>
        <tissue evidence="1">Leaf</tissue>
    </source>
</reference>
<dbReference type="AlphaFoldDB" id="A0A9J5XWB5"/>
<accession>A0A9J5XWB5</accession>
<organism evidence="1 2">
    <name type="scientific">Solanum commersonii</name>
    <name type="common">Commerson's wild potato</name>
    <name type="synonym">Commerson's nightshade</name>
    <dbReference type="NCBI Taxonomy" id="4109"/>
    <lineage>
        <taxon>Eukaryota</taxon>
        <taxon>Viridiplantae</taxon>
        <taxon>Streptophyta</taxon>
        <taxon>Embryophyta</taxon>
        <taxon>Tracheophyta</taxon>
        <taxon>Spermatophyta</taxon>
        <taxon>Magnoliopsida</taxon>
        <taxon>eudicotyledons</taxon>
        <taxon>Gunneridae</taxon>
        <taxon>Pentapetalae</taxon>
        <taxon>asterids</taxon>
        <taxon>lamiids</taxon>
        <taxon>Solanales</taxon>
        <taxon>Solanaceae</taxon>
        <taxon>Solanoideae</taxon>
        <taxon>Solaneae</taxon>
        <taxon>Solanum</taxon>
    </lineage>
</organism>
<evidence type="ECO:0000313" key="2">
    <source>
        <dbReference type="Proteomes" id="UP000824120"/>
    </source>
</evidence>
<keyword evidence="2" id="KW-1185">Reference proteome</keyword>
<proteinExistence type="predicted"/>
<comment type="caution">
    <text evidence="1">The sequence shown here is derived from an EMBL/GenBank/DDBJ whole genome shotgun (WGS) entry which is preliminary data.</text>
</comment>
<sequence>MMWDNRTWKGQILEIGSYTLTCKFEAQLQSFSCLVTGVYASNCYIERRRIGRDWCCQRYVPRMKEFSDFKWRMKHSLDRISISEECDESFNNLKLIPPESISYHVPIALQGGTWNKNNRFFKFENWWLDTEGLTNRKALQMKWLWKHANDKQMLWGKSLKPSMREK</sequence>
<name>A0A9J5XWB5_SOLCO</name>
<evidence type="ECO:0000313" key="1">
    <source>
        <dbReference type="EMBL" id="KAG5591903.1"/>
    </source>
</evidence>